<name>E0XQ85_9GAMM</name>
<sequence length="46" mass="5680">MLDHIIQHIEQPWLLLRGYMNLHSHRLFTFFAFPVLLPIAHWYVTY</sequence>
<dbReference type="AlphaFoldDB" id="E0XQ85"/>
<accession>E0XQ85</accession>
<evidence type="ECO:0000313" key="2">
    <source>
        <dbReference type="EMBL" id="ADI16576.1"/>
    </source>
</evidence>
<dbReference type="EMBL" id="GU474841">
    <property type="protein sequence ID" value="ADI16576.1"/>
    <property type="molecule type" value="Genomic_DNA"/>
</dbReference>
<feature type="transmembrane region" description="Helical" evidence="1">
    <location>
        <begin position="27"/>
        <end position="44"/>
    </location>
</feature>
<keyword evidence="1" id="KW-0812">Transmembrane</keyword>
<protein>
    <submittedName>
        <fullName evidence="2">Uncharacterized protein</fullName>
    </submittedName>
</protein>
<keyword evidence="1" id="KW-0472">Membrane</keyword>
<proteinExistence type="predicted"/>
<evidence type="ECO:0000256" key="1">
    <source>
        <dbReference type="SAM" id="Phobius"/>
    </source>
</evidence>
<reference evidence="2" key="1">
    <citation type="journal article" date="2011" name="Environ. Microbiol.">
        <title>Time-series analyses of Monterey Bay coastal microbial picoplankton using a 'genome proxy' microarray.</title>
        <authorList>
            <person name="Rich V.I."/>
            <person name="Pham V.D."/>
            <person name="Eppley J."/>
            <person name="Shi Y."/>
            <person name="DeLong E.F."/>
        </authorList>
    </citation>
    <scope>NUCLEOTIDE SEQUENCE</scope>
</reference>
<organism evidence="2">
    <name type="scientific">uncultured gamma proteobacterium HF0010_01E20</name>
    <dbReference type="NCBI Taxonomy" id="710977"/>
    <lineage>
        <taxon>Bacteria</taxon>
        <taxon>Pseudomonadati</taxon>
        <taxon>Pseudomonadota</taxon>
        <taxon>Gammaproteobacteria</taxon>
        <taxon>environmental samples</taxon>
    </lineage>
</organism>
<keyword evidence="1" id="KW-1133">Transmembrane helix</keyword>